<evidence type="ECO:0000313" key="2">
    <source>
        <dbReference type="Proteomes" id="UP000278587"/>
    </source>
</evidence>
<accession>A0A0P9KAC4</accession>
<evidence type="ECO:0000313" key="1">
    <source>
        <dbReference type="EMBL" id="RMM09307.1"/>
    </source>
</evidence>
<comment type="caution">
    <text evidence="1">The sequence shown here is derived from an EMBL/GenBank/DDBJ whole genome shotgun (WGS) entry which is preliminary data.</text>
</comment>
<name>A0A0P9KAC4_9PSED</name>
<dbReference type="Proteomes" id="UP000278587">
    <property type="component" value="Unassembled WGS sequence"/>
</dbReference>
<dbReference type="EMBL" id="RBOC01000104">
    <property type="protein sequence ID" value="RMM09307.1"/>
    <property type="molecule type" value="Genomic_DNA"/>
</dbReference>
<dbReference type="AlphaFoldDB" id="A0A0P9KAC4"/>
<reference evidence="1 2" key="1">
    <citation type="submission" date="2018-08" db="EMBL/GenBank/DDBJ databases">
        <title>Recombination of ecologically and evolutionarily significant loci maintains genetic cohesion in the Pseudomonas syringae species complex.</title>
        <authorList>
            <person name="Dillon M."/>
            <person name="Thakur S."/>
            <person name="Almeida R.N.D."/>
            <person name="Weir B.S."/>
            <person name="Guttman D.S."/>
        </authorList>
    </citation>
    <scope>NUCLEOTIDE SEQUENCE [LARGE SCALE GENOMIC DNA]</scope>
    <source>
        <strain evidence="1 2">ICMP 4086</strain>
    </source>
</reference>
<dbReference type="RefSeq" id="WP_055009262.1">
    <property type="nucleotide sequence ID" value="NZ_LJPW01000084.1"/>
</dbReference>
<dbReference type="OrthoDB" id="8911666at2"/>
<organism evidence="1 2">
    <name type="scientific">Pseudomonas caricapapayae</name>
    <dbReference type="NCBI Taxonomy" id="46678"/>
    <lineage>
        <taxon>Bacteria</taxon>
        <taxon>Pseudomonadati</taxon>
        <taxon>Pseudomonadota</taxon>
        <taxon>Gammaproteobacteria</taxon>
        <taxon>Pseudomonadales</taxon>
        <taxon>Pseudomonadaceae</taxon>
        <taxon>Pseudomonas</taxon>
    </lineage>
</organism>
<protein>
    <submittedName>
        <fullName evidence="1">Uncharacterized protein</fullName>
    </submittedName>
</protein>
<sequence>MLVNVTGATELFTYTFLHAGAKAALTAAESSEEGQAYNLLNVLVLSSFLVEAYFNHLGNLKGFVAWSDKKDRTSVWNKYKFLREAVGLEKLSINEAYPAVDAAIEFRNEMAHGRTSTYNFSQDVLWSSGGVLPPKIPVGWQLALNLKDVKCCFDASRKLILELHEQAGLGGRPFTKMASTQLRF</sequence>
<gene>
    <name evidence="1" type="ORF">ALQ84_03085</name>
</gene>
<proteinExistence type="predicted"/>